<evidence type="ECO:0000313" key="3">
    <source>
        <dbReference type="Proteomes" id="UP001597294"/>
    </source>
</evidence>
<dbReference type="RefSeq" id="WP_380253340.1">
    <property type="nucleotide sequence ID" value="NZ_JBHUII010000010.1"/>
</dbReference>
<keyword evidence="1" id="KW-0732">Signal</keyword>
<organism evidence="2 3">
    <name type="scientific">Kiloniella antarctica</name>
    <dbReference type="NCBI Taxonomy" id="1550907"/>
    <lineage>
        <taxon>Bacteria</taxon>
        <taxon>Pseudomonadati</taxon>
        <taxon>Pseudomonadota</taxon>
        <taxon>Alphaproteobacteria</taxon>
        <taxon>Rhodospirillales</taxon>
        <taxon>Kiloniellaceae</taxon>
        <taxon>Kiloniella</taxon>
    </lineage>
</organism>
<dbReference type="InterPro" id="IPR007332">
    <property type="entry name" value="DUF411"/>
</dbReference>
<accession>A0ABW5BLP9</accession>
<evidence type="ECO:0000313" key="2">
    <source>
        <dbReference type="EMBL" id="MFD2207072.1"/>
    </source>
</evidence>
<proteinExistence type="predicted"/>
<gene>
    <name evidence="2" type="ORF">ACFSKO_15700</name>
</gene>
<feature type="signal peptide" evidence="1">
    <location>
        <begin position="1"/>
        <end position="21"/>
    </location>
</feature>
<dbReference type="Proteomes" id="UP001597294">
    <property type="component" value="Unassembled WGS sequence"/>
</dbReference>
<reference evidence="3" key="1">
    <citation type="journal article" date="2019" name="Int. J. Syst. Evol. Microbiol.">
        <title>The Global Catalogue of Microorganisms (GCM) 10K type strain sequencing project: providing services to taxonomists for standard genome sequencing and annotation.</title>
        <authorList>
            <consortium name="The Broad Institute Genomics Platform"/>
            <consortium name="The Broad Institute Genome Sequencing Center for Infectious Disease"/>
            <person name="Wu L."/>
            <person name="Ma J."/>
        </authorList>
    </citation>
    <scope>NUCLEOTIDE SEQUENCE [LARGE SCALE GENOMIC DNA]</scope>
    <source>
        <strain evidence="3">CGMCC 4.7192</strain>
    </source>
</reference>
<dbReference type="EMBL" id="JBHUII010000010">
    <property type="protein sequence ID" value="MFD2207072.1"/>
    <property type="molecule type" value="Genomic_DNA"/>
</dbReference>
<protein>
    <submittedName>
        <fullName evidence="2">DUF411 domain-containing protein</fullName>
    </submittedName>
</protein>
<comment type="caution">
    <text evidence="2">The sequence shown here is derived from an EMBL/GenBank/DDBJ whole genome shotgun (WGS) entry which is preliminary data.</text>
</comment>
<evidence type="ECO:0000256" key="1">
    <source>
        <dbReference type="SAM" id="SignalP"/>
    </source>
</evidence>
<name>A0ABW5BLP9_9PROT</name>
<sequence length="151" mass="16210">MKALITALFLFGTLSATQTIAASVPIKEATLYKNPECGCCTGYANYLRDSGYKITVVPTDYMAMVKQSQGITDDMASCHTMIIDGYAVEGHVPVGIVDKLLAERPDISGIYLPGMPMGSPGMSGPKEEPFKVFPFTKGEEISETDAPFAVE</sequence>
<keyword evidence="3" id="KW-1185">Reference proteome</keyword>
<dbReference type="Pfam" id="PF04214">
    <property type="entry name" value="DUF411"/>
    <property type="match status" value="1"/>
</dbReference>
<feature type="chain" id="PRO_5045340118" evidence="1">
    <location>
        <begin position="22"/>
        <end position="151"/>
    </location>
</feature>